<protein>
    <submittedName>
        <fullName evidence="5">Helix-turn-helix domain-containing protein</fullName>
    </submittedName>
</protein>
<keyword evidence="6" id="KW-1185">Reference proteome</keyword>
<name>A0ABV5XII1_9NOCA</name>
<dbReference type="Pfam" id="PF02311">
    <property type="entry name" value="AraC_binding"/>
    <property type="match status" value="1"/>
</dbReference>
<dbReference type="SMART" id="SM00342">
    <property type="entry name" value="HTH_ARAC"/>
    <property type="match status" value="1"/>
</dbReference>
<dbReference type="Gene3D" id="1.10.10.60">
    <property type="entry name" value="Homeodomain-like"/>
    <property type="match status" value="1"/>
</dbReference>
<dbReference type="InterPro" id="IPR009057">
    <property type="entry name" value="Homeodomain-like_sf"/>
</dbReference>
<dbReference type="Pfam" id="PF12833">
    <property type="entry name" value="HTH_18"/>
    <property type="match status" value="1"/>
</dbReference>
<dbReference type="InterPro" id="IPR003313">
    <property type="entry name" value="AraC-bd"/>
</dbReference>
<proteinExistence type="predicted"/>
<dbReference type="SUPFAM" id="SSF46689">
    <property type="entry name" value="Homeodomain-like"/>
    <property type="match status" value="2"/>
</dbReference>
<evidence type="ECO:0000256" key="3">
    <source>
        <dbReference type="ARBA" id="ARBA00023163"/>
    </source>
</evidence>
<dbReference type="InterPro" id="IPR050204">
    <property type="entry name" value="AraC_XylS_family_regulators"/>
</dbReference>
<evidence type="ECO:0000313" key="6">
    <source>
        <dbReference type="Proteomes" id="UP001589587"/>
    </source>
</evidence>
<comment type="caution">
    <text evidence="5">The sequence shown here is derived from an EMBL/GenBank/DDBJ whole genome shotgun (WGS) entry which is preliminary data.</text>
</comment>
<keyword evidence="1" id="KW-0805">Transcription regulation</keyword>
<dbReference type="RefSeq" id="WP_298777165.1">
    <property type="nucleotide sequence ID" value="NZ_JBEUOO010000001.1"/>
</dbReference>
<dbReference type="GeneID" id="93800524"/>
<evidence type="ECO:0000256" key="1">
    <source>
        <dbReference type="ARBA" id="ARBA00023015"/>
    </source>
</evidence>
<dbReference type="EMBL" id="JBHMAS010000049">
    <property type="protein sequence ID" value="MFB9781816.1"/>
    <property type="molecule type" value="Genomic_DNA"/>
</dbReference>
<accession>A0ABV5XII1</accession>
<dbReference type="PANTHER" id="PTHR46796">
    <property type="entry name" value="HTH-TYPE TRANSCRIPTIONAL ACTIVATOR RHAS-RELATED"/>
    <property type="match status" value="1"/>
</dbReference>
<organism evidence="5 6">
    <name type="scientific">Rhodococcus baikonurensis</name>
    <dbReference type="NCBI Taxonomy" id="172041"/>
    <lineage>
        <taxon>Bacteria</taxon>
        <taxon>Bacillati</taxon>
        <taxon>Actinomycetota</taxon>
        <taxon>Actinomycetes</taxon>
        <taxon>Mycobacteriales</taxon>
        <taxon>Nocardiaceae</taxon>
        <taxon>Rhodococcus</taxon>
        <taxon>Rhodococcus erythropolis group</taxon>
    </lineage>
</organism>
<dbReference type="Proteomes" id="UP001589587">
    <property type="component" value="Unassembled WGS sequence"/>
</dbReference>
<evidence type="ECO:0000259" key="4">
    <source>
        <dbReference type="PROSITE" id="PS01124"/>
    </source>
</evidence>
<keyword evidence="3" id="KW-0804">Transcription</keyword>
<evidence type="ECO:0000256" key="2">
    <source>
        <dbReference type="ARBA" id="ARBA00023125"/>
    </source>
</evidence>
<evidence type="ECO:0000313" key="5">
    <source>
        <dbReference type="EMBL" id="MFB9781816.1"/>
    </source>
</evidence>
<reference evidence="5 6" key="1">
    <citation type="submission" date="2024-09" db="EMBL/GenBank/DDBJ databases">
        <authorList>
            <person name="Sun Q."/>
            <person name="Mori K."/>
        </authorList>
    </citation>
    <scope>NUCLEOTIDE SEQUENCE [LARGE SCALE GENOMIC DNA]</scope>
    <source>
        <strain evidence="5 6">JCM 11411</strain>
    </source>
</reference>
<gene>
    <name evidence="5" type="ORF">ACFFQ6_19145</name>
</gene>
<keyword evidence="2" id="KW-0238">DNA-binding</keyword>
<dbReference type="PROSITE" id="PS01124">
    <property type="entry name" value="HTH_ARAC_FAMILY_2"/>
    <property type="match status" value="1"/>
</dbReference>
<feature type="domain" description="HTH araC/xylS-type" evidence="4">
    <location>
        <begin position="184"/>
        <end position="282"/>
    </location>
</feature>
<sequence>MGVTPTNTTERSRRRVRAEHLRLDHDVEVHSHDVVELALVRDGRAVQRSADDVTDIRSGHVLILTPGTRHSLESNCLLTTNVFLDPTLFVDELSWITRVPGWGAAFSPQSRAPRPVLILDADDRTAQLAELFDELAAGTGRSRDLGIGIFEQYALLFAAFSVLEPLVSATVNSREERSYRATVELAVELMSNNLDHPWTLGSLAAEVALSPSQLSRVFVADTGSSPMSYLQTLRVEHLASLLRTTELSISGAARAVGWHDPGHAARRFRSRWQCSPNQYRERFR</sequence>
<dbReference type="InterPro" id="IPR018060">
    <property type="entry name" value="HTH_AraC"/>
</dbReference>
<dbReference type="InterPro" id="IPR037923">
    <property type="entry name" value="HTH-like"/>
</dbReference>
<dbReference type="SUPFAM" id="SSF51215">
    <property type="entry name" value="Regulatory protein AraC"/>
    <property type="match status" value="1"/>
</dbReference>